<comment type="caution">
    <text evidence="13">The sequence shown here is derived from an EMBL/GenBank/DDBJ whole genome shotgun (WGS) entry which is preliminary data.</text>
</comment>
<keyword evidence="4" id="KW-0297">G-protein coupled receptor</keyword>
<feature type="coiled-coil region" evidence="9">
    <location>
        <begin position="371"/>
        <end position="412"/>
    </location>
</feature>
<dbReference type="PROSITE" id="PS50259">
    <property type="entry name" value="G_PROTEIN_RECEP_F3_4"/>
    <property type="match status" value="1"/>
</dbReference>
<keyword evidence="8" id="KW-0807">Transducer</keyword>
<evidence type="ECO:0000256" key="7">
    <source>
        <dbReference type="ARBA" id="ARBA00023180"/>
    </source>
</evidence>
<dbReference type="GO" id="GO:0038039">
    <property type="term" value="C:G protein-coupled receptor heterodimeric complex"/>
    <property type="evidence" value="ECO:0007669"/>
    <property type="project" value="TreeGrafter"/>
</dbReference>
<evidence type="ECO:0000313" key="14">
    <source>
        <dbReference type="Proteomes" id="UP000230750"/>
    </source>
</evidence>
<evidence type="ECO:0000256" key="11">
    <source>
        <dbReference type="SAM" id="Phobius"/>
    </source>
</evidence>
<dbReference type="PRINTS" id="PR01176">
    <property type="entry name" value="GABABRECEPTR"/>
</dbReference>
<evidence type="ECO:0000313" key="13">
    <source>
        <dbReference type="EMBL" id="PIK47808.1"/>
    </source>
</evidence>
<dbReference type="GO" id="GO:0004965">
    <property type="term" value="F:G protein-coupled GABA receptor activity"/>
    <property type="evidence" value="ECO:0007669"/>
    <property type="project" value="InterPro"/>
</dbReference>
<evidence type="ECO:0000256" key="5">
    <source>
        <dbReference type="ARBA" id="ARBA00023136"/>
    </source>
</evidence>
<feature type="compositionally biased region" description="Basic and acidic residues" evidence="10">
    <location>
        <begin position="548"/>
        <end position="572"/>
    </location>
</feature>
<dbReference type="GO" id="GO:0007214">
    <property type="term" value="P:gamma-aminobutyric acid signaling pathway"/>
    <property type="evidence" value="ECO:0007669"/>
    <property type="project" value="TreeGrafter"/>
</dbReference>
<dbReference type="OrthoDB" id="411630at2759"/>
<evidence type="ECO:0000256" key="9">
    <source>
        <dbReference type="SAM" id="Coils"/>
    </source>
</evidence>
<dbReference type="InterPro" id="IPR028082">
    <property type="entry name" value="Peripla_BP_I"/>
</dbReference>
<feature type="coiled-coil region" evidence="9">
    <location>
        <begin position="641"/>
        <end position="668"/>
    </location>
</feature>
<evidence type="ECO:0000256" key="4">
    <source>
        <dbReference type="ARBA" id="ARBA00023040"/>
    </source>
</evidence>
<feature type="transmembrane region" description="Helical" evidence="11">
    <location>
        <begin position="226"/>
        <end position="247"/>
    </location>
</feature>
<dbReference type="STRING" id="307972.A0A2G8KIJ3"/>
<feature type="transmembrane region" description="Helical" evidence="11">
    <location>
        <begin position="187"/>
        <end position="206"/>
    </location>
</feature>
<feature type="region of interest" description="Disordered" evidence="10">
    <location>
        <begin position="452"/>
        <end position="495"/>
    </location>
</feature>
<keyword evidence="14" id="KW-1185">Reference proteome</keyword>
<sequence length="675" mass="76935">TVDEFIQQLSDLGVHHVDSTHAPQTYDAVWTIAVTLRTLIENTNTSLENFSYENQAWKDEIMGYLSRLYFNGVSGKVSFIGPDRNGITVFRQNQEGNMTRVALYFPENGTLCFDCEGTKPIKWKDNRIPIDKLRVIDHYILIHPSAFLIMTVLASIGIVVAIVFLSFNVKYRKTKYIKLSSPNLNNILVVGCILVYTAIIFCGFESHRVGLHFYTPLCTMLHESTLFLMIGVLLVIDAAILIVWLIIDPMERQEKRLPRMRKNDTTYFVPIIEVCSSDNQNTWLVIIYVYKGLLLLFGVFLAWETRKVKIPALNDSHYIVVCVYNVLIMSVLAVIINNFVTQGDQLHAIRLSAGGDPVTRSVGLEIKGRTRRFVMDESAELKENISRAEIQVRLFKREKEKMDHKIAQLEQILRLLDKGGTPEVFSKSNVNSSRHHHVLVLEQLLELPETSIDNTSTDDKEDTEFESDNTDHLTNHVGITEHRKSSNSDSDDVTETNRLFVTSNSRDSEVYISSDGTATFTESRTTSSGKDVGLQTLQLRMTDNIRHERRHSFDRDADEETLRDSEENRRESLSSLFDQATAAESDFDSNNDCEGAQTNNETGGEFIGQERPEIAIEPHITKTDVAEQNDRVEPGFARVTSDEIDEEVKDLIEEMQQVQRRLLQVNGNTRMIYYV</sequence>
<keyword evidence="9" id="KW-0175">Coiled coil</keyword>
<keyword evidence="6 13" id="KW-0675">Receptor</keyword>
<evidence type="ECO:0000256" key="3">
    <source>
        <dbReference type="ARBA" id="ARBA00022989"/>
    </source>
</evidence>
<evidence type="ECO:0000256" key="8">
    <source>
        <dbReference type="ARBA" id="ARBA00023224"/>
    </source>
</evidence>
<feature type="compositionally biased region" description="Acidic residues" evidence="10">
    <location>
        <begin position="459"/>
        <end position="468"/>
    </location>
</feature>
<dbReference type="SUPFAM" id="SSF53822">
    <property type="entry name" value="Periplasmic binding protein-like I"/>
    <property type="match status" value="1"/>
</dbReference>
<feature type="transmembrane region" description="Helical" evidence="11">
    <location>
        <begin position="146"/>
        <end position="167"/>
    </location>
</feature>
<protein>
    <submittedName>
        <fullName evidence="13">Putative gamma-aminobutyric acid type B receptor subunit 2</fullName>
    </submittedName>
</protein>
<dbReference type="Gene3D" id="3.40.50.2300">
    <property type="match status" value="1"/>
</dbReference>
<evidence type="ECO:0000259" key="12">
    <source>
        <dbReference type="PROSITE" id="PS50259"/>
    </source>
</evidence>
<feature type="compositionally biased region" description="Polar residues" evidence="10">
    <location>
        <begin position="592"/>
        <end position="602"/>
    </location>
</feature>
<dbReference type="InterPro" id="IPR017978">
    <property type="entry name" value="GPCR_3_C"/>
</dbReference>
<accession>A0A2G8KIJ3</accession>
<feature type="transmembrane region" description="Helical" evidence="11">
    <location>
        <begin position="318"/>
        <end position="340"/>
    </location>
</feature>
<dbReference type="EMBL" id="MRZV01000557">
    <property type="protein sequence ID" value="PIK47808.1"/>
    <property type="molecule type" value="Genomic_DNA"/>
</dbReference>
<evidence type="ECO:0000256" key="2">
    <source>
        <dbReference type="ARBA" id="ARBA00022692"/>
    </source>
</evidence>
<comment type="subcellular location">
    <subcellularLocation>
        <location evidence="1">Membrane</location>
        <topology evidence="1">Multi-pass membrane protein</topology>
    </subcellularLocation>
</comment>
<organism evidence="13 14">
    <name type="scientific">Stichopus japonicus</name>
    <name type="common">Sea cucumber</name>
    <dbReference type="NCBI Taxonomy" id="307972"/>
    <lineage>
        <taxon>Eukaryota</taxon>
        <taxon>Metazoa</taxon>
        <taxon>Echinodermata</taxon>
        <taxon>Eleutherozoa</taxon>
        <taxon>Echinozoa</taxon>
        <taxon>Holothuroidea</taxon>
        <taxon>Aspidochirotacea</taxon>
        <taxon>Aspidochirotida</taxon>
        <taxon>Stichopodidae</taxon>
        <taxon>Apostichopus</taxon>
    </lineage>
</organism>
<keyword evidence="3 11" id="KW-1133">Transmembrane helix</keyword>
<name>A0A2G8KIJ3_STIJA</name>
<keyword evidence="5 11" id="KW-0472">Membrane</keyword>
<dbReference type="InterPro" id="IPR002455">
    <property type="entry name" value="GPCR3_GABA-B"/>
</dbReference>
<feature type="domain" description="G-protein coupled receptors family 3 profile" evidence="12">
    <location>
        <begin position="148"/>
        <end position="344"/>
    </location>
</feature>
<feature type="non-terminal residue" evidence="13">
    <location>
        <position position="1"/>
    </location>
</feature>
<keyword evidence="7" id="KW-0325">Glycoprotein</keyword>
<feature type="transmembrane region" description="Helical" evidence="11">
    <location>
        <begin position="283"/>
        <end position="303"/>
    </location>
</feature>
<keyword evidence="2 11" id="KW-0812">Transmembrane</keyword>
<dbReference type="PANTHER" id="PTHR10519:SF46">
    <property type="entry name" value="METABOTROPIC GABA-B RECEPTOR SUBTYPE 3, ISOFORM A"/>
    <property type="match status" value="1"/>
</dbReference>
<dbReference type="Pfam" id="PF00003">
    <property type="entry name" value="7tm_3"/>
    <property type="match status" value="2"/>
</dbReference>
<proteinExistence type="predicted"/>
<dbReference type="AlphaFoldDB" id="A0A2G8KIJ3"/>
<dbReference type="Proteomes" id="UP000230750">
    <property type="component" value="Unassembled WGS sequence"/>
</dbReference>
<feature type="region of interest" description="Disordered" evidence="10">
    <location>
        <begin position="548"/>
        <end position="607"/>
    </location>
</feature>
<reference evidence="13 14" key="1">
    <citation type="journal article" date="2017" name="PLoS Biol.">
        <title>The sea cucumber genome provides insights into morphological evolution and visceral regeneration.</title>
        <authorList>
            <person name="Zhang X."/>
            <person name="Sun L."/>
            <person name="Yuan J."/>
            <person name="Sun Y."/>
            <person name="Gao Y."/>
            <person name="Zhang L."/>
            <person name="Li S."/>
            <person name="Dai H."/>
            <person name="Hamel J.F."/>
            <person name="Liu C."/>
            <person name="Yu Y."/>
            <person name="Liu S."/>
            <person name="Lin W."/>
            <person name="Guo K."/>
            <person name="Jin S."/>
            <person name="Xu P."/>
            <person name="Storey K.B."/>
            <person name="Huan P."/>
            <person name="Zhang T."/>
            <person name="Zhou Y."/>
            <person name="Zhang J."/>
            <person name="Lin C."/>
            <person name="Li X."/>
            <person name="Xing L."/>
            <person name="Huo D."/>
            <person name="Sun M."/>
            <person name="Wang L."/>
            <person name="Mercier A."/>
            <person name="Li F."/>
            <person name="Yang H."/>
            <person name="Xiang J."/>
        </authorList>
    </citation>
    <scope>NUCLEOTIDE SEQUENCE [LARGE SCALE GENOMIC DNA]</scope>
    <source>
        <strain evidence="13">Shaxun</strain>
        <tissue evidence="13">Muscle</tissue>
    </source>
</reference>
<feature type="compositionally biased region" description="Basic and acidic residues" evidence="10">
    <location>
        <begin position="469"/>
        <end position="486"/>
    </location>
</feature>
<dbReference type="PANTHER" id="PTHR10519">
    <property type="entry name" value="GABA-B RECEPTOR"/>
    <property type="match status" value="1"/>
</dbReference>
<evidence type="ECO:0000256" key="1">
    <source>
        <dbReference type="ARBA" id="ARBA00004141"/>
    </source>
</evidence>
<gene>
    <name evidence="13" type="ORF">BSL78_15326</name>
</gene>
<dbReference type="CDD" id="cd15047">
    <property type="entry name" value="7tmC_GABA-B-like"/>
    <property type="match status" value="1"/>
</dbReference>
<evidence type="ECO:0000256" key="10">
    <source>
        <dbReference type="SAM" id="MobiDB-lite"/>
    </source>
</evidence>
<evidence type="ECO:0000256" key="6">
    <source>
        <dbReference type="ARBA" id="ARBA00023170"/>
    </source>
</evidence>
<dbReference type="PRINTS" id="PR01177">
    <property type="entry name" value="GABAB1RECPTR"/>
</dbReference>